<evidence type="ECO:0000259" key="3">
    <source>
        <dbReference type="Pfam" id="PF00454"/>
    </source>
</evidence>
<dbReference type="OrthoDB" id="199770at2"/>
<sequence length="926" mass="100411">MAALAVGRAKRYLPLFMPSKSAEVIDSSQANVRQLSSAGQASVTFLVEMPENMAVGETGERRGFAKPQYDVSTSAARKAAEEVTYASARLFPKPADQDDRNWTKANAADRDRGLLARAVASSKVDDMLGLNCVAQEGYTRNAQGQLMGLSVEVDGAQVLTKVTPQGGGADVLCALNVDYRDPRIQKGLSDLEVTDYITGQIDRHEGNIVINPDTGKVMGIDNDLAFPRADRADVYAGWGEVKCNAVGTLPQQIHMDTAKKVLAMNPQEMERMLRTLPVPQGCNALTQEEVNGACQRLQELQAAIRNPAAAGIEIVTEFNQQTYDAAIDKQQKAIVAAQQWSEGVTIPPIGTAANGERSDWEVKLSKEDMGAITNDLRQYTPKTSYLGGAVKFQATAEMGSISQPDLYGVRQPETATQAVRSPAVLEQKMQALEAEKAALLTKLDGYQNRLQKLEDPSKGLVLRSLRYGSVDGAREAFLSKENETSKRLREITQEMEQLHPMAARAGVPGAVNVPAMQDELTRMKQRVQDVQTSLQQPLGNETLSATDMAKIQRELNYILQDKAEPYGKRGSLDMDLKGVAEGAVVSGLDRKCKKEETMQLERFITSAVQTPILTQQMDALMKDMEAAGKQGFNPQTAADLAERFQNLSTELQQTELHAAAMNLPPVSRQQIAKDANAALAAENAQLEFESQAMDEARHLMKDIKAQAEGMEMRNSRPLAHEKLDPAAMAAIQAEAAKLLVEDPDTYGPPGSLDMDIQTLAAQAADTALDRDLTPGELNQVERALMKEHLHPVIKAEVKQLEKEVQGLSHKNFDSAKMATLAGKLEDMSLDVNVASARSRVLAQPPAPAQAVALANESLRNLKEDLKAEAIDDAKKAVLEFSKEGGKKGLDKPAAPDAADNSTGASYKSSRPKIAPADTTSSSIRTK</sequence>
<feature type="region of interest" description="Disordered" evidence="2">
    <location>
        <begin position="882"/>
        <end position="926"/>
    </location>
</feature>
<feature type="compositionally biased region" description="Polar residues" evidence="2">
    <location>
        <begin position="917"/>
        <end position="926"/>
    </location>
</feature>
<keyword evidence="4" id="KW-0418">Kinase</keyword>
<evidence type="ECO:0000256" key="2">
    <source>
        <dbReference type="SAM" id="MobiDB-lite"/>
    </source>
</evidence>
<dbReference type="AlphaFoldDB" id="A0A4R7RK83"/>
<feature type="domain" description="PI3K/PI4K catalytic" evidence="3">
    <location>
        <begin position="193"/>
        <end position="229"/>
    </location>
</feature>
<gene>
    <name evidence="4" type="ORF">EI77_04290</name>
</gene>
<organism evidence="4 5">
    <name type="scientific">Prosthecobacter fusiformis</name>
    <dbReference type="NCBI Taxonomy" id="48464"/>
    <lineage>
        <taxon>Bacteria</taxon>
        <taxon>Pseudomonadati</taxon>
        <taxon>Verrucomicrobiota</taxon>
        <taxon>Verrucomicrobiia</taxon>
        <taxon>Verrucomicrobiales</taxon>
        <taxon>Verrucomicrobiaceae</taxon>
        <taxon>Prosthecobacter</taxon>
    </lineage>
</organism>
<evidence type="ECO:0000256" key="1">
    <source>
        <dbReference type="SAM" id="Coils"/>
    </source>
</evidence>
<dbReference type="Pfam" id="PF00454">
    <property type="entry name" value="PI3_PI4_kinase"/>
    <property type="match status" value="1"/>
</dbReference>
<feature type="compositionally biased region" description="Polar residues" evidence="2">
    <location>
        <begin position="899"/>
        <end position="908"/>
    </location>
</feature>
<reference evidence="4 5" key="1">
    <citation type="submission" date="2019-03" db="EMBL/GenBank/DDBJ databases">
        <title>Genomic Encyclopedia of Archaeal and Bacterial Type Strains, Phase II (KMG-II): from individual species to whole genera.</title>
        <authorList>
            <person name="Goeker M."/>
        </authorList>
    </citation>
    <scope>NUCLEOTIDE SEQUENCE [LARGE SCALE GENOMIC DNA]</scope>
    <source>
        <strain evidence="4 5">ATCC 25309</strain>
    </source>
</reference>
<feature type="coiled-coil region" evidence="1">
    <location>
        <begin position="686"/>
        <end position="713"/>
    </location>
</feature>
<dbReference type="GO" id="GO:0016301">
    <property type="term" value="F:kinase activity"/>
    <property type="evidence" value="ECO:0007669"/>
    <property type="project" value="UniProtKB-KW"/>
</dbReference>
<evidence type="ECO:0000313" key="4">
    <source>
        <dbReference type="EMBL" id="TDU64106.1"/>
    </source>
</evidence>
<comment type="caution">
    <text evidence="4">The sequence shown here is derived from an EMBL/GenBank/DDBJ whole genome shotgun (WGS) entry which is preliminary data.</text>
</comment>
<dbReference type="Proteomes" id="UP000295662">
    <property type="component" value="Unassembled WGS sequence"/>
</dbReference>
<keyword evidence="5" id="KW-1185">Reference proteome</keyword>
<proteinExistence type="predicted"/>
<accession>A0A4R7RK83</accession>
<dbReference type="EMBL" id="SOCA01000012">
    <property type="protein sequence ID" value="TDU64106.1"/>
    <property type="molecule type" value="Genomic_DNA"/>
</dbReference>
<dbReference type="InterPro" id="IPR000403">
    <property type="entry name" value="PI3/4_kinase_cat_dom"/>
</dbReference>
<name>A0A4R7RK83_9BACT</name>
<protein>
    <submittedName>
        <fullName evidence="4">Phosphatidylinositol 3-/4-kinase</fullName>
    </submittedName>
</protein>
<evidence type="ECO:0000313" key="5">
    <source>
        <dbReference type="Proteomes" id="UP000295662"/>
    </source>
</evidence>
<keyword evidence="4" id="KW-0808">Transferase</keyword>
<keyword evidence="1" id="KW-0175">Coiled coil</keyword>